<reference evidence="6" key="1">
    <citation type="submission" date="2023-10" db="EMBL/GenBank/DDBJ databases">
        <title>The first scallop-associated chemosynthetic bacterial symbiont.</title>
        <authorList>
            <person name="Lin Y.-T."/>
            <person name="Sun J."/>
            <person name="Ip J.C.-H."/>
            <person name="He X."/>
            <person name="Gao Z.-M."/>
            <person name="Perez M."/>
            <person name="Xu T."/>
            <person name="Qian P.-Y."/>
            <person name="Qiu J.-W."/>
        </authorList>
    </citation>
    <scope>NUCLEOTIDE SEQUENCE</scope>
    <source>
        <strain evidence="6">Gill1</strain>
    </source>
</reference>
<dbReference type="EMBL" id="CP138327">
    <property type="protein sequence ID" value="WXT99346.1"/>
    <property type="molecule type" value="Genomic_DNA"/>
</dbReference>
<organism evidence="6">
    <name type="scientific">Catillopecten margaritatus gill symbiont</name>
    <dbReference type="NCBI Taxonomy" id="3083288"/>
    <lineage>
        <taxon>Bacteria</taxon>
        <taxon>Pseudomonadati</taxon>
        <taxon>Pseudomonadota</taxon>
        <taxon>Gammaproteobacteria</taxon>
        <taxon>sulfur-oxidizing symbionts</taxon>
    </lineage>
</organism>
<dbReference type="EMBL" id="CP138327">
    <property type="protein sequence ID" value="WXT99323.1"/>
    <property type="molecule type" value="Genomic_DNA"/>
</dbReference>
<evidence type="ECO:0000313" key="4">
    <source>
        <dbReference type="EMBL" id="WXT99343.1"/>
    </source>
</evidence>
<dbReference type="EMBL" id="CP138327">
    <property type="protein sequence ID" value="WXT99308.1"/>
    <property type="molecule type" value="Genomic_DNA"/>
</dbReference>
<protein>
    <submittedName>
        <fullName evidence="6">Uncharacterized protein</fullName>
    </submittedName>
</protein>
<accession>A0AAU6PIF0</accession>
<name>A0AAU6PIF0_9GAMM</name>
<sequence length="92" mass="11068">MPQDRELLLEKLFETYYSTRKNKRNTHSCAEYEVNYEGHLIALCDRLLDKTYQPKRSICFISFYPVQREIFAANFEDRIIHHLIFNAINPIL</sequence>
<dbReference type="AlphaFoldDB" id="A0AAU6PIF0"/>
<evidence type="ECO:0000313" key="7">
    <source>
        <dbReference type="EMBL" id="WXU00768.1"/>
    </source>
</evidence>
<evidence type="ECO:0000313" key="3">
    <source>
        <dbReference type="EMBL" id="WXT99323.1"/>
    </source>
</evidence>
<dbReference type="EMBL" id="CP138327">
    <property type="protein sequence ID" value="WXT99320.1"/>
    <property type="molecule type" value="Genomic_DNA"/>
</dbReference>
<evidence type="ECO:0000313" key="2">
    <source>
        <dbReference type="EMBL" id="WXT99320.1"/>
    </source>
</evidence>
<dbReference type="EMBL" id="CP138327">
    <property type="protein sequence ID" value="WXT99343.1"/>
    <property type="molecule type" value="Genomic_DNA"/>
</dbReference>
<proteinExistence type="predicted"/>
<dbReference type="EMBL" id="CP138327">
    <property type="protein sequence ID" value="WXU00764.1"/>
    <property type="molecule type" value="Genomic_DNA"/>
</dbReference>
<evidence type="ECO:0000313" key="5">
    <source>
        <dbReference type="EMBL" id="WXT99346.1"/>
    </source>
</evidence>
<dbReference type="EMBL" id="CP138327">
    <property type="protein sequence ID" value="WXU00768.1"/>
    <property type="molecule type" value="Genomic_DNA"/>
</dbReference>
<gene>
    <name evidence="1" type="ORF">Ctma_0004</name>
    <name evidence="2" type="ORF">Ctma_0016</name>
    <name evidence="3" type="ORF">Ctma_0019</name>
    <name evidence="4" type="ORF">Ctma_0039</name>
    <name evidence="5" type="ORF">Ctma_0042</name>
    <name evidence="6" type="ORF">Ctma_1496</name>
    <name evidence="7" type="ORF">Ctma_1500</name>
</gene>
<evidence type="ECO:0000313" key="1">
    <source>
        <dbReference type="EMBL" id="WXT99308.1"/>
    </source>
</evidence>
<evidence type="ECO:0000313" key="6">
    <source>
        <dbReference type="EMBL" id="WXU00764.1"/>
    </source>
</evidence>